<evidence type="ECO:0000256" key="2">
    <source>
        <dbReference type="ARBA" id="ARBA00007866"/>
    </source>
</evidence>
<evidence type="ECO:0000313" key="17">
    <source>
        <dbReference type="EMBL" id="MBB6502679.1"/>
    </source>
</evidence>
<dbReference type="GO" id="GO:0005886">
    <property type="term" value="C:plasma membrane"/>
    <property type="evidence" value="ECO:0007669"/>
    <property type="project" value="UniProtKB-SubCell"/>
</dbReference>
<keyword evidence="8 13" id="KW-1133">Transmembrane helix</keyword>
<dbReference type="GO" id="GO:0042773">
    <property type="term" value="P:ATP synthesis coupled electron transport"/>
    <property type="evidence" value="ECO:0007669"/>
    <property type="project" value="TreeGrafter"/>
</dbReference>
<evidence type="ECO:0000256" key="7">
    <source>
        <dbReference type="ARBA" id="ARBA00022982"/>
    </source>
</evidence>
<evidence type="ECO:0000256" key="3">
    <source>
        <dbReference type="ARBA" id="ARBA00022448"/>
    </source>
</evidence>
<keyword evidence="14" id="KW-0732">Signal</keyword>
<dbReference type="PROSITE" id="PS50857">
    <property type="entry name" value="COX2_CUA"/>
    <property type="match status" value="1"/>
</dbReference>
<feature type="domain" description="Cytochrome oxidase subunit II transmembrane region profile" evidence="16">
    <location>
        <begin position="114"/>
        <end position="209"/>
    </location>
</feature>
<gene>
    <name evidence="17" type="ORF">HDF25_004862</name>
</gene>
<dbReference type="PANTHER" id="PTHR22888">
    <property type="entry name" value="CYTOCHROME C OXIDASE, SUBUNIT II"/>
    <property type="match status" value="1"/>
</dbReference>
<reference evidence="17 18" key="1">
    <citation type="submission" date="2020-08" db="EMBL/GenBank/DDBJ databases">
        <title>Genomic Encyclopedia of Type Strains, Phase IV (KMG-V): Genome sequencing to study the core and pangenomes of soil and plant-associated prokaryotes.</title>
        <authorList>
            <person name="Whitman W."/>
        </authorList>
    </citation>
    <scope>NUCLEOTIDE SEQUENCE [LARGE SCALE GENOMIC DNA]</scope>
    <source>
        <strain evidence="17 18">M2T3</strain>
    </source>
</reference>
<sequence length="418" mass="46788">MSLRKYISNKTIAALAVIVTVFGTTSAFAQEAAAGAAATAKPIDMFPIYKSAAFYTLLFLLLCLFIAIVGKAMRVYELTREAQDKPAGINWNTINGVLFVIFLIVGLYGVYFEYTVHGNMLLPEAASEHGKKIDQMFNITLILTTIVFIGTHLVLFLFSYFYKNTGKRKAYYYPHNNALERIWTIVPALVLTVLVLMGFLTWRSIFYKIEDPNNKPLSIEITSQQFAWTIRYPGADGVVGKKNYKLITGTNSLGMDFKDKNNLDDQMAEEMVIPVNKPVRLILTSKDVLHSFYMPHFRVQLNTVPGMTSYFEFTPTITTADMQTKVNDPAFKYLFYCSKICGSGHYNMQKVVRVVSQAEYDAWVVKQPKFINNDLRKQFGLPTVPDAAAPAAAPADSTAKKPAKDSSAVAMNKPALKK</sequence>
<dbReference type="Pfam" id="PF02790">
    <property type="entry name" value="COX2_TM"/>
    <property type="match status" value="1"/>
</dbReference>
<evidence type="ECO:0000259" key="16">
    <source>
        <dbReference type="PROSITE" id="PS50999"/>
    </source>
</evidence>
<dbReference type="Gene3D" id="1.10.287.90">
    <property type="match status" value="1"/>
</dbReference>
<keyword evidence="7 10" id="KW-0249">Electron transport</keyword>
<comment type="catalytic activity">
    <reaction evidence="11">
        <text>4 Fe(II)-[cytochrome c] + O2 + 8 H(+)(in) = 4 Fe(III)-[cytochrome c] + 2 H2O + 4 H(+)(out)</text>
        <dbReference type="Rhea" id="RHEA:11436"/>
        <dbReference type="Rhea" id="RHEA-COMP:10350"/>
        <dbReference type="Rhea" id="RHEA-COMP:14399"/>
        <dbReference type="ChEBI" id="CHEBI:15377"/>
        <dbReference type="ChEBI" id="CHEBI:15378"/>
        <dbReference type="ChEBI" id="CHEBI:15379"/>
        <dbReference type="ChEBI" id="CHEBI:29033"/>
        <dbReference type="ChEBI" id="CHEBI:29034"/>
        <dbReference type="EC" id="7.1.1.9"/>
    </reaction>
</comment>
<dbReference type="RefSeq" id="WP_184628927.1">
    <property type="nucleotide sequence ID" value="NZ_JACHCC010000015.1"/>
</dbReference>
<evidence type="ECO:0000259" key="15">
    <source>
        <dbReference type="PROSITE" id="PS50857"/>
    </source>
</evidence>
<evidence type="ECO:0000256" key="5">
    <source>
        <dbReference type="ARBA" id="ARBA00022692"/>
    </source>
</evidence>
<dbReference type="Proteomes" id="UP000521017">
    <property type="component" value="Unassembled WGS sequence"/>
</dbReference>
<evidence type="ECO:0000256" key="9">
    <source>
        <dbReference type="ARBA" id="ARBA00023136"/>
    </source>
</evidence>
<protein>
    <recommendedName>
        <fullName evidence="11">Cytochrome c oxidase subunit 2</fullName>
        <ecNumber evidence="11">7.1.1.9</ecNumber>
    </recommendedName>
</protein>
<feature type="chain" id="PRO_5031021639" description="Cytochrome c oxidase subunit 2" evidence="14">
    <location>
        <begin position="30"/>
        <end position="418"/>
    </location>
</feature>
<dbReference type="AlphaFoldDB" id="A0A7X0J7S8"/>
<dbReference type="Pfam" id="PF00116">
    <property type="entry name" value="COX2"/>
    <property type="match status" value="1"/>
</dbReference>
<evidence type="ECO:0000256" key="10">
    <source>
        <dbReference type="RuleBase" id="RU000456"/>
    </source>
</evidence>
<evidence type="ECO:0000256" key="12">
    <source>
        <dbReference type="SAM" id="MobiDB-lite"/>
    </source>
</evidence>
<dbReference type="SUPFAM" id="SSF49503">
    <property type="entry name" value="Cupredoxins"/>
    <property type="match status" value="1"/>
</dbReference>
<evidence type="ECO:0000313" key="18">
    <source>
        <dbReference type="Proteomes" id="UP000521017"/>
    </source>
</evidence>
<keyword evidence="4 10" id="KW-0679">Respiratory chain</keyword>
<feature type="domain" description="Cytochrome oxidase subunit II copper A binding" evidence="15">
    <location>
        <begin position="214"/>
        <end position="366"/>
    </location>
</feature>
<evidence type="ECO:0000256" key="8">
    <source>
        <dbReference type="ARBA" id="ARBA00022989"/>
    </source>
</evidence>
<dbReference type="InterPro" id="IPR036257">
    <property type="entry name" value="Cyt_c_oxidase_su2_TM_sf"/>
</dbReference>
<evidence type="ECO:0000256" key="13">
    <source>
        <dbReference type="SAM" id="Phobius"/>
    </source>
</evidence>
<keyword evidence="11" id="KW-0479">Metal-binding</keyword>
<keyword evidence="9 13" id="KW-0472">Membrane</keyword>
<dbReference type="PROSITE" id="PS50999">
    <property type="entry name" value="COX2_TM"/>
    <property type="match status" value="1"/>
</dbReference>
<keyword evidence="5 10" id="KW-0812">Transmembrane</keyword>
<feature type="transmembrane region" description="Helical" evidence="13">
    <location>
        <begin position="53"/>
        <end position="73"/>
    </location>
</feature>
<feature type="transmembrane region" description="Helical" evidence="13">
    <location>
        <begin position="182"/>
        <end position="202"/>
    </location>
</feature>
<evidence type="ECO:0000256" key="11">
    <source>
        <dbReference type="RuleBase" id="RU004024"/>
    </source>
</evidence>
<dbReference type="SUPFAM" id="SSF81464">
    <property type="entry name" value="Cytochrome c oxidase subunit II-like, transmembrane region"/>
    <property type="match status" value="1"/>
</dbReference>
<dbReference type="InterPro" id="IPR002429">
    <property type="entry name" value="CcO_II-like_C"/>
</dbReference>
<evidence type="ECO:0000256" key="1">
    <source>
        <dbReference type="ARBA" id="ARBA00004141"/>
    </source>
</evidence>
<dbReference type="PANTHER" id="PTHR22888:SF9">
    <property type="entry name" value="CYTOCHROME C OXIDASE SUBUNIT 2"/>
    <property type="match status" value="1"/>
</dbReference>
<comment type="caution">
    <text evidence="17">The sequence shown here is derived from an EMBL/GenBank/DDBJ whole genome shotgun (WGS) entry which is preliminary data.</text>
</comment>
<dbReference type="EC" id="7.1.1.9" evidence="11"/>
<feature type="signal peptide" evidence="14">
    <location>
        <begin position="1"/>
        <end position="29"/>
    </location>
</feature>
<dbReference type="GO" id="GO:0004129">
    <property type="term" value="F:cytochrome-c oxidase activity"/>
    <property type="evidence" value="ECO:0007669"/>
    <property type="project" value="UniProtKB-EC"/>
</dbReference>
<dbReference type="InterPro" id="IPR045187">
    <property type="entry name" value="CcO_II"/>
</dbReference>
<dbReference type="InterPro" id="IPR011759">
    <property type="entry name" value="Cyt_c_oxidase_su2_TM_dom"/>
</dbReference>
<comment type="function">
    <text evidence="11">Subunits I and II form the functional core of the enzyme complex. Electrons originating in cytochrome c are transferred via heme a and Cu(A) to the binuclear center formed by heme a3 and Cu(B).</text>
</comment>
<dbReference type="GO" id="GO:0005507">
    <property type="term" value="F:copper ion binding"/>
    <property type="evidence" value="ECO:0007669"/>
    <property type="project" value="InterPro"/>
</dbReference>
<organism evidence="17 18">
    <name type="scientific">Pedobacter cryoconitis</name>
    <dbReference type="NCBI Taxonomy" id="188932"/>
    <lineage>
        <taxon>Bacteria</taxon>
        <taxon>Pseudomonadati</taxon>
        <taxon>Bacteroidota</taxon>
        <taxon>Sphingobacteriia</taxon>
        <taxon>Sphingobacteriales</taxon>
        <taxon>Sphingobacteriaceae</taxon>
        <taxon>Pedobacter</taxon>
    </lineage>
</organism>
<evidence type="ECO:0000256" key="6">
    <source>
        <dbReference type="ARBA" id="ARBA00022967"/>
    </source>
</evidence>
<comment type="subcellular location">
    <subcellularLocation>
        <location evidence="10">Cell membrane</location>
        <topology evidence="10">Multi-pass membrane protein</topology>
    </subcellularLocation>
    <subcellularLocation>
        <location evidence="1">Membrane</location>
        <topology evidence="1">Multi-pass membrane protein</topology>
    </subcellularLocation>
</comment>
<keyword evidence="6" id="KW-1278">Translocase</keyword>
<name>A0A7X0J7S8_9SPHI</name>
<dbReference type="InterPro" id="IPR008972">
    <property type="entry name" value="Cupredoxin"/>
</dbReference>
<comment type="similarity">
    <text evidence="2 10">Belongs to the cytochrome c oxidase subunit 2 family.</text>
</comment>
<feature type="compositionally biased region" description="Low complexity" evidence="12">
    <location>
        <begin position="387"/>
        <end position="397"/>
    </location>
</feature>
<feature type="region of interest" description="Disordered" evidence="12">
    <location>
        <begin position="387"/>
        <end position="418"/>
    </location>
</feature>
<evidence type="ECO:0000256" key="4">
    <source>
        <dbReference type="ARBA" id="ARBA00022660"/>
    </source>
</evidence>
<feature type="transmembrane region" description="Helical" evidence="13">
    <location>
        <begin position="94"/>
        <end position="116"/>
    </location>
</feature>
<comment type="cofactor">
    <cofactor evidence="11">
        <name>Cu cation</name>
        <dbReference type="ChEBI" id="CHEBI:23378"/>
    </cofactor>
    <text evidence="11">Binds a copper A center.</text>
</comment>
<evidence type="ECO:0000256" key="14">
    <source>
        <dbReference type="SAM" id="SignalP"/>
    </source>
</evidence>
<accession>A0A7X0J7S8</accession>
<dbReference type="EMBL" id="JACHCC010000015">
    <property type="protein sequence ID" value="MBB6502679.1"/>
    <property type="molecule type" value="Genomic_DNA"/>
</dbReference>
<dbReference type="Gene3D" id="2.60.40.420">
    <property type="entry name" value="Cupredoxins - blue copper proteins"/>
    <property type="match status" value="1"/>
</dbReference>
<keyword evidence="3 10" id="KW-0813">Transport</keyword>
<feature type="transmembrane region" description="Helical" evidence="13">
    <location>
        <begin position="136"/>
        <end position="161"/>
    </location>
</feature>
<keyword evidence="11" id="KW-0186">Copper</keyword>
<proteinExistence type="inferred from homology"/>
<dbReference type="PRINTS" id="PR01166">
    <property type="entry name" value="CYCOXIDASEII"/>
</dbReference>